<name>A0AA40A0K8_9PEZI</name>
<gene>
    <name evidence="2" type="ORF">B0T26DRAFT_607342</name>
</gene>
<dbReference type="InterPro" id="IPR057670">
    <property type="entry name" value="SH3_retrovirus"/>
</dbReference>
<feature type="non-terminal residue" evidence="2">
    <location>
        <position position="103"/>
    </location>
</feature>
<evidence type="ECO:0000313" key="3">
    <source>
        <dbReference type="Proteomes" id="UP001172101"/>
    </source>
</evidence>
<dbReference type="Proteomes" id="UP001172101">
    <property type="component" value="Unassembled WGS sequence"/>
</dbReference>
<feature type="domain" description="Retroviral polymerase SH3-like" evidence="1">
    <location>
        <begin position="42"/>
        <end position="100"/>
    </location>
</feature>
<sequence>LNLLPTSRNPDYKSPQQVVEEALNMPQDLRKPNIKYLRSYYCIAYYYVKPAYRQAADKFAPRARKERLIGYGDLSGRIYQIYDSELKKIIRAGSVGFNEDPTP</sequence>
<dbReference type="GeneID" id="85319108"/>
<evidence type="ECO:0000313" key="2">
    <source>
        <dbReference type="EMBL" id="KAK0707111.1"/>
    </source>
</evidence>
<protein>
    <recommendedName>
        <fullName evidence="1">Retroviral polymerase SH3-like domain-containing protein</fullName>
    </recommendedName>
</protein>
<dbReference type="Pfam" id="PF25597">
    <property type="entry name" value="SH3_retrovirus"/>
    <property type="match status" value="1"/>
</dbReference>
<evidence type="ECO:0000259" key="1">
    <source>
        <dbReference type="Pfam" id="PF25597"/>
    </source>
</evidence>
<dbReference type="RefSeq" id="XP_060292205.1">
    <property type="nucleotide sequence ID" value="XM_060435838.1"/>
</dbReference>
<accession>A0AA40A0K8</accession>
<dbReference type="EMBL" id="JAUIRO010000007">
    <property type="protein sequence ID" value="KAK0707111.1"/>
    <property type="molecule type" value="Genomic_DNA"/>
</dbReference>
<comment type="caution">
    <text evidence="2">The sequence shown here is derived from an EMBL/GenBank/DDBJ whole genome shotgun (WGS) entry which is preliminary data.</text>
</comment>
<dbReference type="AlphaFoldDB" id="A0AA40A0K8"/>
<feature type="non-terminal residue" evidence="2">
    <location>
        <position position="1"/>
    </location>
</feature>
<reference evidence="2" key="1">
    <citation type="submission" date="2023-06" db="EMBL/GenBank/DDBJ databases">
        <title>Genome-scale phylogeny and comparative genomics of the fungal order Sordariales.</title>
        <authorList>
            <consortium name="Lawrence Berkeley National Laboratory"/>
            <person name="Hensen N."/>
            <person name="Bonometti L."/>
            <person name="Westerberg I."/>
            <person name="Brannstrom I.O."/>
            <person name="Guillou S."/>
            <person name="Cros-Aarteil S."/>
            <person name="Calhoun S."/>
            <person name="Haridas S."/>
            <person name="Kuo A."/>
            <person name="Mondo S."/>
            <person name="Pangilinan J."/>
            <person name="Riley R."/>
            <person name="LaButti K."/>
            <person name="Andreopoulos B."/>
            <person name="Lipzen A."/>
            <person name="Chen C."/>
            <person name="Yanf M."/>
            <person name="Daum C."/>
            <person name="Ng V."/>
            <person name="Clum A."/>
            <person name="Steindorff A."/>
            <person name="Ohm R."/>
            <person name="Martin F."/>
            <person name="Silar P."/>
            <person name="Natvig D."/>
            <person name="Lalanne C."/>
            <person name="Gautier V."/>
            <person name="Ament-velasquez S.L."/>
            <person name="Kruys A."/>
            <person name="Hutchinson M.I."/>
            <person name="Powell A.J."/>
            <person name="Barry K."/>
            <person name="Miller A.N."/>
            <person name="Grigoriev I.V."/>
            <person name="Debuchy R."/>
            <person name="Gladieux P."/>
            <person name="Thoren M.H."/>
            <person name="Johannesson H."/>
        </authorList>
    </citation>
    <scope>NUCLEOTIDE SEQUENCE</scope>
    <source>
        <strain evidence="2">SMH2392-1A</strain>
    </source>
</reference>
<keyword evidence="3" id="KW-1185">Reference proteome</keyword>
<proteinExistence type="predicted"/>
<organism evidence="2 3">
    <name type="scientific">Lasiosphaeria miniovina</name>
    <dbReference type="NCBI Taxonomy" id="1954250"/>
    <lineage>
        <taxon>Eukaryota</taxon>
        <taxon>Fungi</taxon>
        <taxon>Dikarya</taxon>
        <taxon>Ascomycota</taxon>
        <taxon>Pezizomycotina</taxon>
        <taxon>Sordariomycetes</taxon>
        <taxon>Sordariomycetidae</taxon>
        <taxon>Sordariales</taxon>
        <taxon>Lasiosphaeriaceae</taxon>
        <taxon>Lasiosphaeria</taxon>
    </lineage>
</organism>